<feature type="transmembrane region" description="Helical" evidence="1">
    <location>
        <begin position="96"/>
        <end position="120"/>
    </location>
</feature>
<accession>A0A9E8G7I1</accession>
<organism evidence="2">
    <name type="scientific">Ibalia sp. ZJUH 20220011</name>
    <dbReference type="NCBI Taxonomy" id="2943457"/>
    <lineage>
        <taxon>Eukaryota</taxon>
        <taxon>Metazoa</taxon>
        <taxon>Ecdysozoa</taxon>
        <taxon>Arthropoda</taxon>
        <taxon>Hexapoda</taxon>
        <taxon>Insecta</taxon>
        <taxon>Pterygota</taxon>
        <taxon>Neoptera</taxon>
        <taxon>Endopterygota</taxon>
        <taxon>Hymenoptera</taxon>
        <taxon>Apocrita</taxon>
        <taxon>Proctotrupomorpha</taxon>
        <taxon>Cynipoidea</taxon>
        <taxon>Ibaliidae</taxon>
        <taxon>Ibalia</taxon>
    </lineage>
</organism>
<name>A0A9E8G7I1_9HYME</name>
<keyword evidence="1" id="KW-0812">Transmembrane</keyword>
<evidence type="ECO:0000313" key="2">
    <source>
        <dbReference type="EMBL" id="UZT67545.1"/>
    </source>
</evidence>
<gene>
    <name evidence="2" type="primary">nad6</name>
</gene>
<proteinExistence type="predicted"/>
<dbReference type="AlphaFoldDB" id="A0A9E8G7I1"/>
<keyword evidence="2" id="KW-0496">Mitochondrion</keyword>
<feature type="transmembrane region" description="Helical" evidence="1">
    <location>
        <begin position="66"/>
        <end position="84"/>
    </location>
</feature>
<geneLocation type="mitochondrion" evidence="2"/>
<protein>
    <submittedName>
        <fullName evidence="2">NADH dehydrogenase subunit 6</fullName>
    </submittedName>
</protein>
<feature type="transmembrane region" description="Helical" evidence="1">
    <location>
        <begin position="41"/>
        <end position="60"/>
    </location>
</feature>
<feature type="transmembrane region" description="Helical" evidence="1">
    <location>
        <begin position="6"/>
        <end position="29"/>
    </location>
</feature>
<reference evidence="2" key="2">
    <citation type="submission" date="2022-02" db="EMBL/GenBank/DDBJ databases">
        <authorList>
            <person name="Shu X.H."/>
            <person name="Li Z.K."/>
            <person name="Tang P."/>
            <person name="Chen X.X."/>
        </authorList>
    </citation>
    <scope>NUCLEOTIDE SEQUENCE</scope>
</reference>
<keyword evidence="1" id="KW-0472">Membrane</keyword>
<evidence type="ECO:0000256" key="1">
    <source>
        <dbReference type="SAM" id="Phobius"/>
    </source>
</evidence>
<keyword evidence="1" id="KW-1133">Transmembrane helix</keyword>
<dbReference type="EMBL" id="OM677830">
    <property type="protein sequence ID" value="UZT67545.1"/>
    <property type="molecule type" value="Genomic_DNA"/>
</dbReference>
<reference evidence="2" key="1">
    <citation type="journal article" date="2022" name="Genes (Basel)">
        <title>Novel Gene Rearrangements in the Mitochondrial Genomes of Cynipoid Wasps (Hymenoptera: Cynipoidea).</title>
        <authorList>
            <person name="Shu X."/>
            <person name="Li Z."/>
            <person name="Yuan R."/>
            <person name="Tang P."/>
            <person name="Chen X."/>
        </authorList>
    </citation>
    <scope>NUCLEOTIDE SEQUENCE</scope>
</reference>
<feature type="transmembrane region" description="Helical" evidence="1">
    <location>
        <begin position="159"/>
        <end position="182"/>
    </location>
</feature>
<sequence>MMKMFYIFKYLIIYKYIIIMMLSMILLLLPTNYMKINNPLIMNLILLIYSILISMIINIFNKSSMYSFMMYLIVIGGFLILFLYMNSFAINNKMTFNLILLYTFTYKIFMMMMLFIILLMKMDKFNMILFINSKLLEMLNMNNNIFLNNDNIKFIYLKFYWLTLFSMIYLFYMLIIIVKIIFFNIPKSLRQMI</sequence>